<reference evidence="1 2" key="1">
    <citation type="journal article" date="2020" name="Mol. Biol. Evol.">
        <title>Distinct Expression and Methylation Patterns for Genes with Different Fates following a Single Whole-Genome Duplication in Flowering Plants.</title>
        <authorList>
            <person name="Shi T."/>
            <person name="Rahmani R.S."/>
            <person name="Gugger P.F."/>
            <person name="Wang M."/>
            <person name="Li H."/>
            <person name="Zhang Y."/>
            <person name="Li Z."/>
            <person name="Wang Q."/>
            <person name="Van de Peer Y."/>
            <person name="Marchal K."/>
            <person name="Chen J."/>
        </authorList>
    </citation>
    <scope>NUCLEOTIDE SEQUENCE [LARGE SCALE GENOMIC DNA]</scope>
    <source>
        <tissue evidence="1">Leaf</tissue>
    </source>
</reference>
<dbReference type="AlphaFoldDB" id="A0A822XWW9"/>
<dbReference type="EMBL" id="DUZY01000001">
    <property type="protein sequence ID" value="DAD23661.1"/>
    <property type="molecule type" value="Genomic_DNA"/>
</dbReference>
<gene>
    <name evidence="1" type="ORF">HUJ06_025123</name>
</gene>
<keyword evidence="2" id="KW-1185">Reference proteome</keyword>
<sequence length="134" mass="14368">MKSLNAWSVGQNTVNPPTMLSSNVCSAPEATSVSAKTLQPCFDIRDVRFNWLGPGVGASASADAMILLIWMTEILYGISSTDLTKVASRLPWLDSAPKPTLPPLRSVMLTKPEEPGAEPVAWNMVAVKAVPFVI</sequence>
<evidence type="ECO:0000313" key="2">
    <source>
        <dbReference type="Proteomes" id="UP000607653"/>
    </source>
</evidence>
<comment type="caution">
    <text evidence="1">The sequence shown here is derived from an EMBL/GenBank/DDBJ whole genome shotgun (WGS) entry which is preliminary data.</text>
</comment>
<organism evidence="1 2">
    <name type="scientific">Nelumbo nucifera</name>
    <name type="common">Sacred lotus</name>
    <dbReference type="NCBI Taxonomy" id="4432"/>
    <lineage>
        <taxon>Eukaryota</taxon>
        <taxon>Viridiplantae</taxon>
        <taxon>Streptophyta</taxon>
        <taxon>Embryophyta</taxon>
        <taxon>Tracheophyta</taxon>
        <taxon>Spermatophyta</taxon>
        <taxon>Magnoliopsida</taxon>
        <taxon>Proteales</taxon>
        <taxon>Nelumbonaceae</taxon>
        <taxon>Nelumbo</taxon>
    </lineage>
</organism>
<evidence type="ECO:0000313" key="1">
    <source>
        <dbReference type="EMBL" id="DAD23661.1"/>
    </source>
</evidence>
<proteinExistence type="predicted"/>
<accession>A0A822XWW9</accession>
<name>A0A822XWW9_NELNU</name>
<dbReference type="Proteomes" id="UP000607653">
    <property type="component" value="Unassembled WGS sequence"/>
</dbReference>
<protein>
    <submittedName>
        <fullName evidence="1">Uncharacterized protein</fullName>
    </submittedName>
</protein>